<evidence type="ECO:0000256" key="6">
    <source>
        <dbReference type="SAM" id="SignalP"/>
    </source>
</evidence>
<keyword evidence="6" id="KW-0732">Signal</keyword>
<dbReference type="AlphaFoldDB" id="A0A7S6WRF0"/>
<dbReference type="Gene3D" id="3.30.750.44">
    <property type="match status" value="1"/>
</dbReference>
<dbReference type="SMART" id="SM00245">
    <property type="entry name" value="TSPc"/>
    <property type="match status" value="1"/>
</dbReference>
<evidence type="ECO:0000256" key="3">
    <source>
        <dbReference type="ARBA" id="ARBA00022801"/>
    </source>
</evidence>
<evidence type="ECO:0000313" key="8">
    <source>
        <dbReference type="EMBL" id="QOW61958.1"/>
    </source>
</evidence>
<keyword evidence="2 5" id="KW-0645">Protease</keyword>
<sequence>MNKKITWINTIIFSTLLLIAVFFMPQKAPAAPNSETENSSDVNMKFLESVYELIKANYVDEVDTELLYQGAMEGMLNSLKDPYTSYIYKDTTIGHDLEDTTSGSFCGIGVHITKAVVSTPERPAYVEIASPIEDTPGWKAGLQSGDYITEIDGTPTEEITQEDVLNMLRGKEGTEVTLKILRGKSMEFEVKIKRAVIEVPTVKFTKIGKDIAYIRLIEFNPNSAKRIIEALDKLKEEGCTKLILDLRDNPGGLITSSIEVSSIFLESGTVVSTKGRAAGTSSTYSVKRFGTKAPKEMPVVILINKGSASASEIVSGALKDHKRAYLIGTRSYGKGLVQNIIPLTQNESVKITIARYYSPSGANIDKLGILPDLEVSRPQFTPEQEKSAINLLSTSEIADFTRSKKELSRDEMLEFAKKLEKKYNIPSNLILPFIKTEYHRSHKAPVIDIEDDIQLKAAVKVLNTENVKALCENSKTLLEMQKADEEKTAANGKDKKKE</sequence>
<dbReference type="GO" id="GO:0004175">
    <property type="term" value="F:endopeptidase activity"/>
    <property type="evidence" value="ECO:0007669"/>
    <property type="project" value="TreeGrafter"/>
</dbReference>
<dbReference type="NCBIfam" id="TIGR00225">
    <property type="entry name" value="prc"/>
    <property type="match status" value="1"/>
</dbReference>
<evidence type="ECO:0000256" key="2">
    <source>
        <dbReference type="ARBA" id="ARBA00022670"/>
    </source>
</evidence>
<dbReference type="InterPro" id="IPR005151">
    <property type="entry name" value="Tail-specific_protease"/>
</dbReference>
<dbReference type="PROSITE" id="PS50106">
    <property type="entry name" value="PDZ"/>
    <property type="match status" value="1"/>
</dbReference>
<dbReference type="SMART" id="SM00228">
    <property type="entry name" value="PDZ"/>
    <property type="match status" value="1"/>
</dbReference>
<dbReference type="InterPro" id="IPR041489">
    <property type="entry name" value="PDZ_6"/>
</dbReference>
<dbReference type="Gene3D" id="2.30.42.10">
    <property type="match status" value="1"/>
</dbReference>
<accession>A0A7S6WRF0</accession>
<organism evidence="8 9">
    <name type="scientific">Treponema pedis</name>
    <dbReference type="NCBI Taxonomy" id="409322"/>
    <lineage>
        <taxon>Bacteria</taxon>
        <taxon>Pseudomonadati</taxon>
        <taxon>Spirochaetota</taxon>
        <taxon>Spirochaetia</taxon>
        <taxon>Spirochaetales</taxon>
        <taxon>Treponemataceae</taxon>
        <taxon>Treponema</taxon>
    </lineage>
</organism>
<feature type="chain" id="PRO_5032795690" evidence="6">
    <location>
        <begin position="31"/>
        <end position="498"/>
    </location>
</feature>
<dbReference type="Pfam" id="PF22694">
    <property type="entry name" value="CtpB_N-like"/>
    <property type="match status" value="1"/>
</dbReference>
<name>A0A7S6WRF0_9SPIR</name>
<evidence type="ECO:0000256" key="4">
    <source>
        <dbReference type="ARBA" id="ARBA00022825"/>
    </source>
</evidence>
<dbReference type="SUPFAM" id="SSF50156">
    <property type="entry name" value="PDZ domain-like"/>
    <property type="match status" value="1"/>
</dbReference>
<keyword evidence="3 5" id="KW-0378">Hydrolase</keyword>
<dbReference type="InterPro" id="IPR055210">
    <property type="entry name" value="CtpA/B_N"/>
</dbReference>
<dbReference type="CDD" id="cd06782">
    <property type="entry name" value="cpPDZ_CPP-like"/>
    <property type="match status" value="1"/>
</dbReference>
<proteinExistence type="inferred from homology"/>
<dbReference type="InterPro" id="IPR029045">
    <property type="entry name" value="ClpP/crotonase-like_dom_sf"/>
</dbReference>
<dbReference type="Pfam" id="PF17820">
    <property type="entry name" value="PDZ_6"/>
    <property type="match status" value="1"/>
</dbReference>
<dbReference type="InterPro" id="IPR001478">
    <property type="entry name" value="PDZ"/>
</dbReference>
<dbReference type="InterPro" id="IPR036034">
    <property type="entry name" value="PDZ_sf"/>
</dbReference>
<comment type="similarity">
    <text evidence="1 5">Belongs to the peptidase S41A family.</text>
</comment>
<evidence type="ECO:0000259" key="7">
    <source>
        <dbReference type="PROSITE" id="PS50106"/>
    </source>
</evidence>
<dbReference type="Pfam" id="PF03572">
    <property type="entry name" value="Peptidase_S41"/>
    <property type="match status" value="1"/>
</dbReference>
<feature type="signal peptide" evidence="6">
    <location>
        <begin position="1"/>
        <end position="30"/>
    </location>
</feature>
<dbReference type="GO" id="GO:0007165">
    <property type="term" value="P:signal transduction"/>
    <property type="evidence" value="ECO:0007669"/>
    <property type="project" value="TreeGrafter"/>
</dbReference>
<dbReference type="Proteomes" id="UP000593915">
    <property type="component" value="Chromosome"/>
</dbReference>
<dbReference type="InterPro" id="IPR004447">
    <property type="entry name" value="Peptidase_S41A"/>
</dbReference>
<evidence type="ECO:0000256" key="5">
    <source>
        <dbReference type="RuleBase" id="RU004404"/>
    </source>
</evidence>
<feature type="domain" description="PDZ" evidence="7">
    <location>
        <begin position="94"/>
        <end position="169"/>
    </location>
</feature>
<dbReference type="GO" id="GO:0030288">
    <property type="term" value="C:outer membrane-bounded periplasmic space"/>
    <property type="evidence" value="ECO:0007669"/>
    <property type="project" value="TreeGrafter"/>
</dbReference>
<dbReference type="SUPFAM" id="SSF52096">
    <property type="entry name" value="ClpP/crotonase"/>
    <property type="match status" value="1"/>
</dbReference>
<dbReference type="PANTHER" id="PTHR32060:SF30">
    <property type="entry name" value="CARBOXY-TERMINAL PROCESSING PROTEASE CTPA"/>
    <property type="match status" value="1"/>
</dbReference>
<evidence type="ECO:0000256" key="1">
    <source>
        <dbReference type="ARBA" id="ARBA00009179"/>
    </source>
</evidence>
<dbReference type="GO" id="GO:0008236">
    <property type="term" value="F:serine-type peptidase activity"/>
    <property type="evidence" value="ECO:0007669"/>
    <property type="project" value="UniProtKB-KW"/>
</dbReference>
<reference evidence="8 9" key="1">
    <citation type="submission" date="2020-09" db="EMBL/GenBank/DDBJ databases">
        <title>Characterization of Treponema spp. from bovine digital dermatitis in Korea.</title>
        <authorList>
            <person name="Espiritu H.M."/>
            <person name="Cho Y.I."/>
            <person name="Mamuad L."/>
        </authorList>
    </citation>
    <scope>NUCLEOTIDE SEQUENCE [LARGE SCALE GENOMIC DNA]</scope>
    <source>
        <strain evidence="8 9">KS1</strain>
    </source>
</reference>
<dbReference type="RefSeq" id="WP_024467273.1">
    <property type="nucleotide sequence ID" value="NZ_CP061839.1"/>
</dbReference>
<dbReference type="FunFam" id="2.30.42.10:FF:000063">
    <property type="entry name" value="Peptidase, S41 family"/>
    <property type="match status" value="1"/>
</dbReference>
<dbReference type="PANTHER" id="PTHR32060">
    <property type="entry name" value="TAIL-SPECIFIC PROTEASE"/>
    <property type="match status" value="1"/>
</dbReference>
<dbReference type="EMBL" id="CP061839">
    <property type="protein sequence ID" value="QOW61958.1"/>
    <property type="molecule type" value="Genomic_DNA"/>
</dbReference>
<protein>
    <submittedName>
        <fullName evidence="8">S41 family peptidase</fullName>
    </submittedName>
</protein>
<keyword evidence="4 5" id="KW-0720">Serine protease</keyword>
<gene>
    <name evidence="8" type="ORF">IFE08_06365</name>
</gene>
<evidence type="ECO:0000313" key="9">
    <source>
        <dbReference type="Proteomes" id="UP000593915"/>
    </source>
</evidence>
<dbReference type="Gene3D" id="3.90.226.10">
    <property type="entry name" value="2-enoyl-CoA Hydratase, Chain A, domain 1"/>
    <property type="match status" value="1"/>
</dbReference>
<dbReference type="CDD" id="cd07560">
    <property type="entry name" value="Peptidase_S41_CPP"/>
    <property type="match status" value="1"/>
</dbReference>
<dbReference type="GO" id="GO:0006508">
    <property type="term" value="P:proteolysis"/>
    <property type="evidence" value="ECO:0007669"/>
    <property type="project" value="UniProtKB-KW"/>
</dbReference>